<evidence type="ECO:0000256" key="1">
    <source>
        <dbReference type="ARBA" id="ARBA00004370"/>
    </source>
</evidence>
<evidence type="ECO:0008006" key="7">
    <source>
        <dbReference type="Google" id="ProtNLM"/>
    </source>
</evidence>
<evidence type="ECO:0000313" key="6">
    <source>
        <dbReference type="EnsemblMetazoa" id="AATE012790-PA.1"/>
    </source>
</evidence>
<dbReference type="VEuPathDB" id="VectorBase:AATE012790"/>
<dbReference type="GO" id="GO:0012505">
    <property type="term" value="C:endomembrane system"/>
    <property type="evidence" value="ECO:0007669"/>
    <property type="project" value="TreeGrafter"/>
</dbReference>
<dbReference type="InterPro" id="IPR029454">
    <property type="entry name" value="ODR-4-like"/>
</dbReference>
<comment type="subcellular location">
    <subcellularLocation>
        <location evidence="1">Membrane</location>
    </subcellularLocation>
</comment>
<dbReference type="EnsemblMetazoa" id="AATE012790-RA">
    <property type="protein sequence ID" value="AATE012790-PA.1"/>
    <property type="gene ID" value="AATE012790"/>
</dbReference>
<accession>A0A182J7F1</accession>
<evidence type="ECO:0000256" key="4">
    <source>
        <dbReference type="ARBA" id="ARBA00022989"/>
    </source>
</evidence>
<evidence type="ECO:0000256" key="3">
    <source>
        <dbReference type="ARBA" id="ARBA00022692"/>
    </source>
</evidence>
<evidence type="ECO:0000256" key="5">
    <source>
        <dbReference type="ARBA" id="ARBA00023136"/>
    </source>
</evidence>
<sequence length="441" mass="49349">MGRSVLCESFVEEYLRNLSRKAGICIGLLIGQPSAGGKDYIVHANRIKHDNGQVDEVTDLLEVNVGQVSQHALVETRMLPGGMYVLGIFVIHTKNVFEDQAMLQRIKLILLNMKATFDVNPLLMGSCDELEKGEKLVLHYSSTGKQYSCKTVSLASDNPTVRPCDWKFGEGVTSWHLLRTYFEIDDVWRLQRKKGTDQYDTEANLTECAQQLSDQLADAKILFDGAPKLSEDTVEGTLTLKNEKTFLVHIYLPSDAEFQNEQTSIERYNGALKFDGIISSEVYVQSRCTFGEVERFIKTDIVRSLMSRVQIHCDALVQTENTPLDKLTLNELPRRIYFPLRSKGAGSFPVQFSDYLFPEEGKETAPSQISNVLDILLTPRDINAMVELVPAVKEDERHSADECGAGTAEDEIDGKLNVPVVGAIVAFIVLLVALLVYYLLK</sequence>
<name>A0A182J7F1_ANOAO</name>
<evidence type="ECO:0000256" key="2">
    <source>
        <dbReference type="ARBA" id="ARBA00010131"/>
    </source>
</evidence>
<proteinExistence type="inferred from homology"/>
<dbReference type="GO" id="GO:0016020">
    <property type="term" value="C:membrane"/>
    <property type="evidence" value="ECO:0007669"/>
    <property type="project" value="UniProtKB-SubCell"/>
</dbReference>
<keyword evidence="3" id="KW-0812">Transmembrane</keyword>
<comment type="similarity">
    <text evidence="2">Belongs to the ODR-4 family.</text>
</comment>
<keyword evidence="5" id="KW-0472">Membrane</keyword>
<protein>
    <recommendedName>
        <fullName evidence="7">Odorant response protein ODR-4</fullName>
    </recommendedName>
</protein>
<dbReference type="STRING" id="41427.A0A182J7F1"/>
<organism evidence="6">
    <name type="scientific">Anopheles atroparvus</name>
    <name type="common">European mosquito</name>
    <dbReference type="NCBI Taxonomy" id="41427"/>
    <lineage>
        <taxon>Eukaryota</taxon>
        <taxon>Metazoa</taxon>
        <taxon>Ecdysozoa</taxon>
        <taxon>Arthropoda</taxon>
        <taxon>Hexapoda</taxon>
        <taxon>Insecta</taxon>
        <taxon>Pterygota</taxon>
        <taxon>Neoptera</taxon>
        <taxon>Endopterygota</taxon>
        <taxon>Diptera</taxon>
        <taxon>Nematocera</taxon>
        <taxon>Culicoidea</taxon>
        <taxon>Culicidae</taxon>
        <taxon>Anophelinae</taxon>
        <taxon>Anopheles</taxon>
    </lineage>
</organism>
<dbReference type="PANTHER" id="PTHR33966">
    <property type="entry name" value="PROTEIN ODR-4 HOMOLOG"/>
    <property type="match status" value="1"/>
</dbReference>
<dbReference type="AlphaFoldDB" id="A0A182J7F1"/>
<reference evidence="6" key="1">
    <citation type="submission" date="2022-08" db="UniProtKB">
        <authorList>
            <consortium name="EnsemblMetazoa"/>
        </authorList>
    </citation>
    <scope>IDENTIFICATION</scope>
    <source>
        <strain evidence="6">EBRO</strain>
    </source>
</reference>
<dbReference type="PANTHER" id="PTHR33966:SF1">
    <property type="entry name" value="PROTEIN ODR-4 HOMOLOG"/>
    <property type="match status" value="1"/>
</dbReference>
<dbReference type="GO" id="GO:0008104">
    <property type="term" value="P:intracellular protein localization"/>
    <property type="evidence" value="ECO:0007669"/>
    <property type="project" value="TreeGrafter"/>
</dbReference>
<keyword evidence="4" id="KW-1133">Transmembrane helix</keyword>
<dbReference type="Pfam" id="PF14778">
    <property type="entry name" value="ODR4-like"/>
    <property type="match status" value="1"/>
</dbReference>